<dbReference type="PANTHER" id="PTHR36222">
    <property type="entry name" value="SERINE PROTEASE INHIBITOR RV3364C"/>
    <property type="match status" value="1"/>
</dbReference>
<organism evidence="2 3">
    <name type="scientific">Rugosimonospora africana</name>
    <dbReference type="NCBI Taxonomy" id="556532"/>
    <lineage>
        <taxon>Bacteria</taxon>
        <taxon>Bacillati</taxon>
        <taxon>Actinomycetota</taxon>
        <taxon>Actinomycetes</taxon>
        <taxon>Micromonosporales</taxon>
        <taxon>Micromonosporaceae</taxon>
        <taxon>Rugosimonospora</taxon>
    </lineage>
</organism>
<dbReference type="EMBL" id="BONZ01000092">
    <property type="protein sequence ID" value="GIH20270.1"/>
    <property type="molecule type" value="Genomic_DNA"/>
</dbReference>
<comment type="caution">
    <text evidence="2">The sequence shown here is derived from an EMBL/GenBank/DDBJ whole genome shotgun (WGS) entry which is preliminary data.</text>
</comment>
<dbReference type="AlphaFoldDB" id="A0A8J3R2Q1"/>
<proteinExistence type="predicted"/>
<feature type="domain" description="Roadblock/LAMTOR2" evidence="1">
    <location>
        <begin position="2"/>
        <end position="78"/>
    </location>
</feature>
<dbReference type="SMART" id="SM00960">
    <property type="entry name" value="Robl_LC7"/>
    <property type="match status" value="1"/>
</dbReference>
<gene>
    <name evidence="2" type="ORF">Raf01_84420</name>
</gene>
<dbReference type="Pfam" id="PF03259">
    <property type="entry name" value="Robl_LC7"/>
    <property type="match status" value="1"/>
</dbReference>
<dbReference type="SUPFAM" id="SSF103196">
    <property type="entry name" value="Roadblock/LC7 domain"/>
    <property type="match status" value="1"/>
</dbReference>
<dbReference type="InterPro" id="IPR004942">
    <property type="entry name" value="Roadblock/LAMTOR2_dom"/>
</dbReference>
<reference evidence="2" key="1">
    <citation type="submission" date="2021-01" db="EMBL/GenBank/DDBJ databases">
        <title>Whole genome shotgun sequence of Rugosimonospora africana NBRC 104875.</title>
        <authorList>
            <person name="Komaki H."/>
            <person name="Tamura T."/>
        </authorList>
    </citation>
    <scope>NUCLEOTIDE SEQUENCE</scope>
    <source>
        <strain evidence="2">NBRC 104875</strain>
    </source>
</reference>
<accession>A0A8J3R2Q1</accession>
<dbReference type="Proteomes" id="UP000642748">
    <property type="component" value="Unassembled WGS sequence"/>
</dbReference>
<keyword evidence="3" id="KW-1185">Reference proteome</keyword>
<dbReference type="PANTHER" id="PTHR36222:SF1">
    <property type="entry name" value="SERINE PROTEASE INHIBITOR RV3364C"/>
    <property type="match status" value="1"/>
</dbReference>
<evidence type="ECO:0000313" key="3">
    <source>
        <dbReference type="Proteomes" id="UP000642748"/>
    </source>
</evidence>
<sequence length="116" mass="12269">MIYAAVLSTDGLLLQKSSKLTRDDADRLSASASGMYSLALAAGRDFGSGPVQHIMIEFLNRTLFVAAAGRNGRLAVLCDVEVELGTVAYEIGRLVDRLRPHLGAEARSGVPTPNGP</sequence>
<dbReference type="Gene3D" id="3.30.450.30">
    <property type="entry name" value="Dynein light chain 2a, cytoplasmic"/>
    <property type="match status" value="1"/>
</dbReference>
<evidence type="ECO:0000313" key="2">
    <source>
        <dbReference type="EMBL" id="GIH20270.1"/>
    </source>
</evidence>
<name>A0A8J3R2Q1_9ACTN</name>
<dbReference type="InterPro" id="IPR053141">
    <property type="entry name" value="Mycobact_SerProt_Inhib_Rv3364c"/>
</dbReference>
<evidence type="ECO:0000259" key="1">
    <source>
        <dbReference type="SMART" id="SM00960"/>
    </source>
</evidence>
<protein>
    <submittedName>
        <fullName evidence="2">Dynein regulation protein LC7</fullName>
    </submittedName>
</protein>